<dbReference type="PANTHER" id="PTHR21392:SF0">
    <property type="entry name" value="TRNA-URIDINE AMINOCARBOXYPROPYLTRANSFERASE 2"/>
    <property type="match status" value="1"/>
</dbReference>
<evidence type="ECO:0000313" key="9">
    <source>
        <dbReference type="Proteomes" id="UP001139095"/>
    </source>
</evidence>
<dbReference type="PANTHER" id="PTHR21392">
    <property type="entry name" value="TRNA-URIDINE AMINOCARBOXYPROPYLTRANSFERASE 2"/>
    <property type="match status" value="1"/>
</dbReference>
<organism evidence="8 9">
    <name type="scientific">Marinomonas algarum</name>
    <dbReference type="NCBI Taxonomy" id="2883105"/>
    <lineage>
        <taxon>Bacteria</taxon>
        <taxon>Pseudomonadati</taxon>
        <taxon>Pseudomonadota</taxon>
        <taxon>Gammaproteobacteria</taxon>
        <taxon>Oceanospirillales</taxon>
        <taxon>Oceanospirillaceae</taxon>
        <taxon>Marinomonas</taxon>
    </lineage>
</organism>
<dbReference type="GO" id="GO:0008033">
    <property type="term" value="P:tRNA processing"/>
    <property type="evidence" value="ECO:0007669"/>
    <property type="project" value="UniProtKB-KW"/>
</dbReference>
<evidence type="ECO:0000256" key="5">
    <source>
        <dbReference type="ARBA" id="ARBA00034489"/>
    </source>
</evidence>
<comment type="similarity">
    <text evidence="5">Belongs to the TDD superfamily. DTWD2 family.</text>
</comment>
<reference evidence="8" key="1">
    <citation type="submission" date="2021-10" db="EMBL/GenBank/DDBJ databases">
        <title>Marinomonas pontica sp. nov., isolated from the Black Sea.</title>
        <authorList>
            <person name="Zhao L.-H."/>
            <person name="Xue J.-H."/>
        </authorList>
    </citation>
    <scope>NUCLEOTIDE SEQUENCE</scope>
    <source>
        <strain evidence="8">E8</strain>
    </source>
</reference>
<evidence type="ECO:0000259" key="7">
    <source>
        <dbReference type="SMART" id="SM01144"/>
    </source>
</evidence>
<evidence type="ECO:0000256" key="6">
    <source>
        <dbReference type="SAM" id="MobiDB-lite"/>
    </source>
</evidence>
<feature type="compositionally biased region" description="Basic and acidic residues" evidence="6">
    <location>
        <begin position="203"/>
        <end position="215"/>
    </location>
</feature>
<name>A0A9X1IPN5_9GAMM</name>
<sequence length="215" mass="24962">MSSRCYCENCHFLSVMCVCPWRPKLATPLQILVLQDPKERRHAKNTVSLLSLALPSVRCIVIENEQIMVHTLESLDRIRWRLVFPSDNALSIESLPASDKRQIEGLIFLDATWRKAKKWYFSYAILQSFQSVCFSFAPAGEYRIRKSPSTQALSTLEACAYAIEQVSNNDMQPLRRFMQQAQQWQWRQQPSEHQHNTHTVLTDSRDSNDGKTNRD</sequence>
<keyword evidence="4" id="KW-0819">tRNA processing</keyword>
<evidence type="ECO:0000256" key="3">
    <source>
        <dbReference type="ARBA" id="ARBA00022691"/>
    </source>
</evidence>
<evidence type="ECO:0000256" key="4">
    <source>
        <dbReference type="ARBA" id="ARBA00022694"/>
    </source>
</evidence>
<dbReference type="AlphaFoldDB" id="A0A9X1IPN5"/>
<accession>A0A9X1IPN5</accession>
<dbReference type="GO" id="GO:0016432">
    <property type="term" value="F:tRNA-uridine aminocarboxypropyltransferase activity"/>
    <property type="evidence" value="ECO:0007669"/>
    <property type="project" value="UniProtKB-EC"/>
</dbReference>
<comment type="caution">
    <text evidence="8">The sequence shown here is derived from an EMBL/GenBank/DDBJ whole genome shotgun (WGS) entry which is preliminary data.</text>
</comment>
<dbReference type="SMART" id="SM01144">
    <property type="entry name" value="DTW"/>
    <property type="match status" value="1"/>
</dbReference>
<dbReference type="EC" id="2.5.1.25" evidence="1"/>
<keyword evidence="9" id="KW-1185">Reference proteome</keyword>
<evidence type="ECO:0000256" key="1">
    <source>
        <dbReference type="ARBA" id="ARBA00012386"/>
    </source>
</evidence>
<feature type="region of interest" description="Disordered" evidence="6">
    <location>
        <begin position="188"/>
        <end position="215"/>
    </location>
</feature>
<dbReference type="Pfam" id="PF03942">
    <property type="entry name" value="DTW"/>
    <property type="match status" value="1"/>
</dbReference>
<evidence type="ECO:0000256" key="2">
    <source>
        <dbReference type="ARBA" id="ARBA00022679"/>
    </source>
</evidence>
<dbReference type="Proteomes" id="UP001139095">
    <property type="component" value="Unassembled WGS sequence"/>
</dbReference>
<protein>
    <recommendedName>
        <fullName evidence="1">tRNA-uridine aminocarboxypropyltransferase</fullName>
        <ecNumber evidence="1">2.5.1.25</ecNumber>
    </recommendedName>
</protein>
<dbReference type="InterPro" id="IPR039262">
    <property type="entry name" value="DTWD2/TAPT"/>
</dbReference>
<evidence type="ECO:0000313" key="8">
    <source>
        <dbReference type="EMBL" id="MCB5162156.1"/>
    </source>
</evidence>
<dbReference type="InterPro" id="IPR005636">
    <property type="entry name" value="DTW"/>
</dbReference>
<proteinExistence type="inferred from homology"/>
<dbReference type="EMBL" id="JAJATW010000013">
    <property type="protein sequence ID" value="MCB5162156.1"/>
    <property type="molecule type" value="Genomic_DNA"/>
</dbReference>
<keyword evidence="2" id="KW-0808">Transferase</keyword>
<gene>
    <name evidence="8" type="ORF">LG368_09610</name>
</gene>
<keyword evidence="3" id="KW-0949">S-adenosyl-L-methionine</keyword>
<dbReference type="RefSeq" id="WP_226754509.1">
    <property type="nucleotide sequence ID" value="NZ_JAJATW010000013.1"/>
</dbReference>
<feature type="domain" description="DTW" evidence="7">
    <location>
        <begin position="3"/>
        <end position="190"/>
    </location>
</feature>